<proteinExistence type="predicted"/>
<dbReference type="EMBL" id="MU825909">
    <property type="protein sequence ID" value="KAJ7382976.1"/>
    <property type="molecule type" value="Genomic_DNA"/>
</dbReference>
<organism evidence="1 2">
    <name type="scientific">Desmophyllum pertusum</name>
    <dbReference type="NCBI Taxonomy" id="174260"/>
    <lineage>
        <taxon>Eukaryota</taxon>
        <taxon>Metazoa</taxon>
        <taxon>Cnidaria</taxon>
        <taxon>Anthozoa</taxon>
        <taxon>Hexacorallia</taxon>
        <taxon>Scleractinia</taxon>
        <taxon>Caryophylliina</taxon>
        <taxon>Caryophylliidae</taxon>
        <taxon>Desmophyllum</taxon>
    </lineage>
</organism>
<keyword evidence="2" id="KW-1185">Reference proteome</keyword>
<accession>A0A9X0D190</accession>
<dbReference type="Proteomes" id="UP001163046">
    <property type="component" value="Unassembled WGS sequence"/>
</dbReference>
<name>A0A9X0D190_9CNID</name>
<comment type="caution">
    <text evidence="1">The sequence shown here is derived from an EMBL/GenBank/DDBJ whole genome shotgun (WGS) entry which is preliminary data.</text>
</comment>
<dbReference type="OrthoDB" id="5994277at2759"/>
<evidence type="ECO:0000313" key="1">
    <source>
        <dbReference type="EMBL" id="KAJ7382976.1"/>
    </source>
</evidence>
<gene>
    <name evidence="1" type="ORF">OS493_031478</name>
</gene>
<reference evidence="1" key="1">
    <citation type="submission" date="2023-01" db="EMBL/GenBank/DDBJ databases">
        <title>Genome assembly of the deep-sea coral Lophelia pertusa.</title>
        <authorList>
            <person name="Herrera S."/>
            <person name="Cordes E."/>
        </authorList>
    </citation>
    <scope>NUCLEOTIDE SEQUENCE</scope>
    <source>
        <strain evidence="1">USNM1676648</strain>
        <tissue evidence="1">Polyp</tissue>
    </source>
</reference>
<sequence>MHAPLKKMKLRRTSLPWITPQIRHKMYVKDVFERYIDTSGLLYGNLRGPKEWVSFLNIATAYNFRLQAPLKNFENLAYCSEVAEFSEFFYSYKDKAMGCSMKEAKEAISNLTNDVEGDVDTFNALYSTASCDGIPNNHPSTTRIIEAVFVYTPLRGHAISNGCSYEDCLFEASTIDNKMAHQTDARHPGWGNIPPCLIL</sequence>
<protein>
    <submittedName>
        <fullName evidence="1">Uncharacterized protein</fullName>
    </submittedName>
</protein>
<evidence type="ECO:0000313" key="2">
    <source>
        <dbReference type="Proteomes" id="UP001163046"/>
    </source>
</evidence>
<dbReference type="AlphaFoldDB" id="A0A9X0D190"/>